<evidence type="ECO:0000313" key="3">
    <source>
        <dbReference type="Proteomes" id="UP000298652"/>
    </source>
</evidence>
<feature type="region of interest" description="Disordered" evidence="1">
    <location>
        <begin position="1"/>
        <end position="52"/>
    </location>
</feature>
<organism evidence="2 3">
    <name type="scientific">Setaria viridis</name>
    <name type="common">Green bristlegrass</name>
    <name type="synonym">Setaria italica subsp. viridis</name>
    <dbReference type="NCBI Taxonomy" id="4556"/>
    <lineage>
        <taxon>Eukaryota</taxon>
        <taxon>Viridiplantae</taxon>
        <taxon>Streptophyta</taxon>
        <taxon>Embryophyta</taxon>
        <taxon>Tracheophyta</taxon>
        <taxon>Spermatophyta</taxon>
        <taxon>Magnoliopsida</taxon>
        <taxon>Liliopsida</taxon>
        <taxon>Poales</taxon>
        <taxon>Poaceae</taxon>
        <taxon>PACMAD clade</taxon>
        <taxon>Panicoideae</taxon>
        <taxon>Panicodae</taxon>
        <taxon>Paniceae</taxon>
        <taxon>Cenchrinae</taxon>
        <taxon>Setaria</taxon>
    </lineage>
</organism>
<name>A0A4U6VXH8_SETVI</name>
<dbReference type="Proteomes" id="UP000298652">
    <property type="component" value="Chromosome 2"/>
</dbReference>
<reference evidence="2" key="1">
    <citation type="submission" date="2019-03" db="EMBL/GenBank/DDBJ databases">
        <title>WGS assembly of Setaria viridis.</title>
        <authorList>
            <person name="Huang P."/>
            <person name="Jenkins J."/>
            <person name="Grimwood J."/>
            <person name="Barry K."/>
            <person name="Healey A."/>
            <person name="Mamidi S."/>
            <person name="Sreedasyam A."/>
            <person name="Shu S."/>
            <person name="Feldman M."/>
            <person name="Wu J."/>
            <person name="Yu Y."/>
            <person name="Chen C."/>
            <person name="Johnson J."/>
            <person name="Rokhsar D."/>
            <person name="Baxter I."/>
            <person name="Schmutz J."/>
            <person name="Brutnell T."/>
            <person name="Kellogg E."/>
        </authorList>
    </citation>
    <scope>NUCLEOTIDE SEQUENCE [LARGE SCALE GENOMIC DNA]</scope>
</reference>
<dbReference type="Gramene" id="TKW33573">
    <property type="protein sequence ID" value="TKW33573"/>
    <property type="gene ID" value="SEVIR_2G247000v2"/>
</dbReference>
<evidence type="ECO:0000256" key="1">
    <source>
        <dbReference type="SAM" id="MobiDB-lite"/>
    </source>
</evidence>
<gene>
    <name evidence="2" type="ORF">SEVIR_2G247000v2</name>
</gene>
<dbReference type="EMBL" id="CM016553">
    <property type="protein sequence ID" value="TKW33573.1"/>
    <property type="molecule type" value="Genomic_DNA"/>
</dbReference>
<feature type="compositionally biased region" description="Polar residues" evidence="1">
    <location>
        <begin position="1"/>
        <end position="14"/>
    </location>
</feature>
<sequence length="162" mass="17226">MHAPQADSQAQSGAFNGGTGAQPSRERPGQRAAPTRPRKATRERPRQGGAGGAARLVWCTGGRLRRLAQTAPYRARCCHCHWRPANGKAAGPAAPTGYSVSLDRVMMGTRLPPGRALFPCSLRKVLGTSVQTSDDARDGVRCHFVTMPVARDTNSLLVPLAS</sequence>
<protein>
    <submittedName>
        <fullName evidence="2">Uncharacterized protein</fullName>
    </submittedName>
</protein>
<accession>A0A4U6VXH8</accession>
<proteinExistence type="predicted"/>
<evidence type="ECO:0000313" key="2">
    <source>
        <dbReference type="EMBL" id="TKW33573.1"/>
    </source>
</evidence>
<dbReference type="AlphaFoldDB" id="A0A4U6VXH8"/>
<keyword evidence="3" id="KW-1185">Reference proteome</keyword>